<dbReference type="GO" id="GO:0016846">
    <property type="term" value="F:carbon-sulfur lyase activity"/>
    <property type="evidence" value="ECO:0007669"/>
    <property type="project" value="InterPro"/>
</dbReference>
<dbReference type="SUPFAM" id="SSF51316">
    <property type="entry name" value="Mss4-like"/>
    <property type="match status" value="1"/>
</dbReference>
<sequence length="192" mass="20853">MSSINDLPTPSFVTGSCLCRALSYRIDFPESHNFEESSGTCQCTQCRKNVSHLFFMYYKVPKSGFRWFTSDSTTSNADLVDFSTSPKALKHFQASKGHSRGFCTECGSMMYWSRDAGPNVSVAIGTVDPLYLFGEGAGGDGEARDVPKGGYGLVLASGGGGHEWIQNEIPGVTDKLSILGFVRGERCVSEEE</sequence>
<keyword evidence="4" id="KW-0456">Lyase</keyword>
<dbReference type="AlphaFoldDB" id="A0A136J6I8"/>
<protein>
    <submittedName>
        <fullName evidence="6">Mss4-like protein</fullName>
    </submittedName>
</protein>
<dbReference type="GO" id="GO:0046872">
    <property type="term" value="F:metal ion binding"/>
    <property type="evidence" value="ECO:0007669"/>
    <property type="project" value="UniProtKB-KW"/>
</dbReference>
<dbReference type="PROSITE" id="PS51891">
    <property type="entry name" value="CENP_V_GFA"/>
    <property type="match status" value="1"/>
</dbReference>
<gene>
    <name evidence="6" type="ORF">Micbo1qcDRAFT_51119</name>
</gene>
<feature type="domain" description="CENP-V/GFA" evidence="5">
    <location>
        <begin position="13"/>
        <end position="145"/>
    </location>
</feature>
<dbReference type="PANTHER" id="PTHR33337:SF40">
    <property type="entry name" value="CENP-V_GFA DOMAIN-CONTAINING PROTEIN-RELATED"/>
    <property type="match status" value="1"/>
</dbReference>
<organism evidence="6 7">
    <name type="scientific">Microdochium bolleyi</name>
    <dbReference type="NCBI Taxonomy" id="196109"/>
    <lineage>
        <taxon>Eukaryota</taxon>
        <taxon>Fungi</taxon>
        <taxon>Dikarya</taxon>
        <taxon>Ascomycota</taxon>
        <taxon>Pezizomycotina</taxon>
        <taxon>Sordariomycetes</taxon>
        <taxon>Xylariomycetidae</taxon>
        <taxon>Xylariales</taxon>
        <taxon>Microdochiaceae</taxon>
        <taxon>Microdochium</taxon>
    </lineage>
</organism>
<name>A0A136J6I8_9PEZI</name>
<accession>A0A136J6I8</accession>
<comment type="similarity">
    <text evidence="1">Belongs to the Gfa family.</text>
</comment>
<dbReference type="InterPro" id="IPR011057">
    <property type="entry name" value="Mss4-like_sf"/>
</dbReference>
<proteinExistence type="inferred from homology"/>
<evidence type="ECO:0000313" key="6">
    <source>
        <dbReference type="EMBL" id="KXJ92798.1"/>
    </source>
</evidence>
<evidence type="ECO:0000256" key="3">
    <source>
        <dbReference type="ARBA" id="ARBA00022833"/>
    </source>
</evidence>
<dbReference type="Pfam" id="PF04828">
    <property type="entry name" value="GFA"/>
    <property type="match status" value="1"/>
</dbReference>
<dbReference type="InParanoid" id="A0A136J6I8"/>
<evidence type="ECO:0000256" key="4">
    <source>
        <dbReference type="ARBA" id="ARBA00023239"/>
    </source>
</evidence>
<evidence type="ECO:0000256" key="1">
    <source>
        <dbReference type="ARBA" id="ARBA00005495"/>
    </source>
</evidence>
<dbReference type="Proteomes" id="UP000070501">
    <property type="component" value="Unassembled WGS sequence"/>
</dbReference>
<dbReference type="EMBL" id="KQ964248">
    <property type="protein sequence ID" value="KXJ92798.1"/>
    <property type="molecule type" value="Genomic_DNA"/>
</dbReference>
<dbReference type="STRING" id="196109.A0A136J6I8"/>
<reference evidence="7" key="1">
    <citation type="submission" date="2016-02" db="EMBL/GenBank/DDBJ databases">
        <title>Draft genome sequence of Microdochium bolleyi, a fungal endophyte of beachgrass.</title>
        <authorList>
            <consortium name="DOE Joint Genome Institute"/>
            <person name="David A.S."/>
            <person name="May G."/>
            <person name="Haridas S."/>
            <person name="Lim J."/>
            <person name="Wang M."/>
            <person name="Labutti K."/>
            <person name="Lipzen A."/>
            <person name="Barry K."/>
            <person name="Grigoriev I.V."/>
        </authorList>
    </citation>
    <scope>NUCLEOTIDE SEQUENCE [LARGE SCALE GENOMIC DNA]</scope>
    <source>
        <strain evidence="7">J235TASD1</strain>
    </source>
</reference>
<dbReference type="Gene3D" id="3.90.1590.10">
    <property type="entry name" value="glutathione-dependent formaldehyde- activating enzyme (gfa)"/>
    <property type="match status" value="1"/>
</dbReference>
<evidence type="ECO:0000259" key="5">
    <source>
        <dbReference type="PROSITE" id="PS51891"/>
    </source>
</evidence>
<keyword evidence="3" id="KW-0862">Zinc</keyword>
<evidence type="ECO:0000313" key="7">
    <source>
        <dbReference type="Proteomes" id="UP000070501"/>
    </source>
</evidence>
<keyword evidence="2" id="KW-0479">Metal-binding</keyword>
<keyword evidence="7" id="KW-1185">Reference proteome</keyword>
<dbReference type="InterPro" id="IPR006913">
    <property type="entry name" value="CENP-V/GFA"/>
</dbReference>
<dbReference type="PANTHER" id="PTHR33337">
    <property type="entry name" value="GFA DOMAIN-CONTAINING PROTEIN"/>
    <property type="match status" value="1"/>
</dbReference>
<dbReference type="OrthoDB" id="6329284at2759"/>
<evidence type="ECO:0000256" key="2">
    <source>
        <dbReference type="ARBA" id="ARBA00022723"/>
    </source>
</evidence>